<dbReference type="InterPro" id="IPR018097">
    <property type="entry name" value="EGF_Ca-bd_CS"/>
</dbReference>
<sequence>EKDIDECASDPCVNGGLCQDLLNKFQCLCDIAFAGEHCEVDY</sequence>
<dbReference type="PANTHER" id="PTHR24049:SF22">
    <property type="entry name" value="DROSOPHILA CRUMBS HOMOLOG"/>
    <property type="match status" value="1"/>
</dbReference>
<dbReference type="SMART" id="SM00179">
    <property type="entry name" value="EGF_CA"/>
    <property type="match status" value="1"/>
</dbReference>
<dbReference type="EMBL" id="NDHI03003439">
    <property type="protein sequence ID" value="PNJ50112.1"/>
    <property type="molecule type" value="Genomic_DNA"/>
</dbReference>
<reference evidence="7" key="1">
    <citation type="submission" date="2017-12" db="EMBL/GenBank/DDBJ databases">
        <title>High-resolution comparative analysis of great ape genomes.</title>
        <authorList>
            <person name="Pollen A."/>
            <person name="Hastie A."/>
            <person name="Hormozdiari F."/>
            <person name="Dougherty M."/>
            <person name="Liu R."/>
            <person name="Chaisson M."/>
            <person name="Hoppe E."/>
            <person name="Hill C."/>
            <person name="Pang A."/>
            <person name="Hillier L."/>
            <person name="Baker C."/>
            <person name="Armstrong J."/>
            <person name="Shendure J."/>
            <person name="Paten B."/>
            <person name="Wilson R."/>
            <person name="Chao H."/>
            <person name="Schneider V."/>
            <person name="Ventura M."/>
            <person name="Kronenberg Z."/>
            <person name="Murali S."/>
            <person name="Gordon D."/>
            <person name="Cantsilieris S."/>
            <person name="Munson K."/>
            <person name="Nelson B."/>
            <person name="Raja A."/>
            <person name="Underwood J."/>
            <person name="Diekhans M."/>
            <person name="Fiddes I."/>
            <person name="Haussler D."/>
            <person name="Eichler E."/>
        </authorList>
    </citation>
    <scope>NUCLEOTIDE SEQUENCE [LARGE SCALE GENOMIC DNA]</scope>
    <source>
        <strain evidence="7">Susie</strain>
    </source>
</reference>
<dbReference type="Pfam" id="PF00008">
    <property type="entry name" value="EGF"/>
    <property type="match status" value="1"/>
</dbReference>
<dbReference type="SMART" id="SM00181">
    <property type="entry name" value="EGF"/>
    <property type="match status" value="1"/>
</dbReference>
<dbReference type="GO" id="GO:0005509">
    <property type="term" value="F:calcium ion binding"/>
    <property type="evidence" value="ECO:0007669"/>
    <property type="project" value="InterPro"/>
</dbReference>
<dbReference type="Gene3D" id="2.10.25.10">
    <property type="entry name" value="Laminin"/>
    <property type="match status" value="1"/>
</dbReference>
<keyword evidence="2" id="KW-0732">Signal</keyword>
<dbReference type="GO" id="GO:0007157">
    <property type="term" value="P:heterophilic cell-cell adhesion via plasma membrane cell adhesion molecules"/>
    <property type="evidence" value="ECO:0007669"/>
    <property type="project" value="TreeGrafter"/>
</dbReference>
<dbReference type="InterPro" id="IPR000152">
    <property type="entry name" value="EGF-type_Asp/Asn_hydroxyl_site"/>
</dbReference>
<comment type="caution">
    <text evidence="5">Lacks conserved residue(s) required for the propagation of feature annotation.</text>
</comment>
<dbReference type="PANTHER" id="PTHR24049">
    <property type="entry name" value="CRUMBS FAMILY MEMBER"/>
    <property type="match status" value="1"/>
</dbReference>
<protein>
    <submittedName>
        <fullName evidence="7">CRB1 isoform 1</fullName>
    </submittedName>
</protein>
<dbReference type="GO" id="GO:0045197">
    <property type="term" value="P:establishment or maintenance of epithelial cell apical/basal polarity"/>
    <property type="evidence" value="ECO:0007669"/>
    <property type="project" value="TreeGrafter"/>
</dbReference>
<dbReference type="AlphaFoldDB" id="A0A2J8UXW8"/>
<gene>
    <name evidence="7" type="ORF">CR201_G0024198</name>
</gene>
<comment type="caution">
    <text evidence="7">The sequence shown here is derived from an EMBL/GenBank/DDBJ whole genome shotgun (WGS) entry which is preliminary data.</text>
</comment>
<dbReference type="InterPro" id="IPR001881">
    <property type="entry name" value="EGF-like_Ca-bd_dom"/>
</dbReference>
<dbReference type="GO" id="GO:0032991">
    <property type="term" value="C:protein-containing complex"/>
    <property type="evidence" value="ECO:0007669"/>
    <property type="project" value="TreeGrafter"/>
</dbReference>
<name>A0A2J8UXW8_PONAB</name>
<dbReference type="GO" id="GO:0005886">
    <property type="term" value="C:plasma membrane"/>
    <property type="evidence" value="ECO:0007669"/>
    <property type="project" value="TreeGrafter"/>
</dbReference>
<accession>A0A2J8UXW8</accession>
<evidence type="ECO:0000256" key="5">
    <source>
        <dbReference type="PROSITE-ProRule" id="PRU00076"/>
    </source>
</evidence>
<dbReference type="PROSITE" id="PS00022">
    <property type="entry name" value="EGF_1"/>
    <property type="match status" value="1"/>
</dbReference>
<proteinExistence type="predicted"/>
<evidence type="ECO:0000256" key="1">
    <source>
        <dbReference type="ARBA" id="ARBA00022536"/>
    </source>
</evidence>
<keyword evidence="4 5" id="KW-1015">Disulfide bond</keyword>
<feature type="domain" description="EGF-like" evidence="6">
    <location>
        <begin position="3"/>
        <end position="39"/>
    </location>
</feature>
<feature type="disulfide bond" evidence="5">
    <location>
        <begin position="29"/>
        <end position="38"/>
    </location>
</feature>
<dbReference type="CDD" id="cd00054">
    <property type="entry name" value="EGF_CA"/>
    <property type="match status" value="1"/>
</dbReference>
<feature type="non-terminal residue" evidence="7">
    <location>
        <position position="1"/>
    </location>
</feature>
<evidence type="ECO:0000256" key="4">
    <source>
        <dbReference type="ARBA" id="ARBA00023157"/>
    </source>
</evidence>
<keyword evidence="3" id="KW-0677">Repeat</keyword>
<dbReference type="PROSITE" id="PS50026">
    <property type="entry name" value="EGF_3"/>
    <property type="match status" value="1"/>
</dbReference>
<organism evidence="7">
    <name type="scientific">Pongo abelii</name>
    <name type="common">Sumatran orangutan</name>
    <name type="synonym">Pongo pygmaeus abelii</name>
    <dbReference type="NCBI Taxonomy" id="9601"/>
    <lineage>
        <taxon>Eukaryota</taxon>
        <taxon>Metazoa</taxon>
        <taxon>Chordata</taxon>
        <taxon>Craniata</taxon>
        <taxon>Vertebrata</taxon>
        <taxon>Euteleostomi</taxon>
        <taxon>Mammalia</taxon>
        <taxon>Eutheria</taxon>
        <taxon>Euarchontoglires</taxon>
        <taxon>Primates</taxon>
        <taxon>Haplorrhini</taxon>
        <taxon>Catarrhini</taxon>
        <taxon>Hominidae</taxon>
        <taxon>Pongo</taxon>
    </lineage>
</organism>
<dbReference type="InterPro" id="IPR051022">
    <property type="entry name" value="Notch_Cell-Fate_Det"/>
</dbReference>
<evidence type="ECO:0000256" key="3">
    <source>
        <dbReference type="ARBA" id="ARBA00022737"/>
    </source>
</evidence>
<dbReference type="SUPFAM" id="SSF57196">
    <property type="entry name" value="EGF/Laminin"/>
    <property type="match status" value="1"/>
</dbReference>
<evidence type="ECO:0000259" key="6">
    <source>
        <dbReference type="PROSITE" id="PS50026"/>
    </source>
</evidence>
<evidence type="ECO:0000256" key="2">
    <source>
        <dbReference type="ARBA" id="ARBA00022729"/>
    </source>
</evidence>
<dbReference type="InterPro" id="IPR000742">
    <property type="entry name" value="EGF"/>
</dbReference>
<dbReference type="PROSITE" id="PS00010">
    <property type="entry name" value="ASX_HYDROXYL"/>
    <property type="match status" value="1"/>
</dbReference>
<dbReference type="PROSITE" id="PS01187">
    <property type="entry name" value="EGF_CA"/>
    <property type="match status" value="1"/>
</dbReference>
<evidence type="ECO:0000313" key="7">
    <source>
        <dbReference type="EMBL" id="PNJ50112.1"/>
    </source>
</evidence>
<dbReference type="PRINTS" id="PR00010">
    <property type="entry name" value="EGFBLOOD"/>
</dbReference>
<dbReference type="FunFam" id="2.10.25.10:FF:000400">
    <property type="entry name" value="Crumbs cell polarity complex component 1"/>
    <property type="match status" value="1"/>
</dbReference>
<keyword evidence="1 5" id="KW-0245">EGF-like domain</keyword>